<evidence type="ECO:0000313" key="1">
    <source>
        <dbReference type="EMBL" id="GAK50246.1"/>
    </source>
</evidence>
<dbReference type="AlphaFoldDB" id="A0A0S6VY65"/>
<proteinExistence type="predicted"/>
<dbReference type="STRING" id="1499966.U14_01473"/>
<accession>A0A0S6VY65</accession>
<dbReference type="Proteomes" id="UP000030700">
    <property type="component" value="Unassembled WGS sequence"/>
</dbReference>
<reference evidence="1" key="1">
    <citation type="journal article" date="2015" name="PeerJ">
        <title>First genomic representation of candidate bacterial phylum KSB3 points to enhanced environmental sensing as a trigger of wastewater bulking.</title>
        <authorList>
            <person name="Sekiguchi Y."/>
            <person name="Ohashi A."/>
            <person name="Parks D.H."/>
            <person name="Yamauchi T."/>
            <person name="Tyson G.W."/>
            <person name="Hugenholtz P."/>
        </authorList>
    </citation>
    <scope>NUCLEOTIDE SEQUENCE [LARGE SCALE GENOMIC DNA]</scope>
</reference>
<gene>
    <name evidence="1" type="ORF">U14_01473</name>
</gene>
<dbReference type="EMBL" id="DF820456">
    <property type="protein sequence ID" value="GAK50246.1"/>
    <property type="molecule type" value="Genomic_DNA"/>
</dbReference>
<name>A0A0S6VY65_9BACT</name>
<sequence length="194" mass="21708">MNITMNYIAEVIESSTTRFVAQTRELNGSPPFGAFVKVGVSPTAIAMICDIVTGSTELNRRPVAYGKTEDELREEQPQIFELLRTEITATIVGYAYGASMRQCLPPQPPRLHSFVSCCAPEEICEFTGRFDYFRTLIGIGGTLSDELMIAAIQQTCQCHGDAARSWFVRAGKELSRLLRDDYDRLESILRRVTI</sequence>
<evidence type="ECO:0000313" key="2">
    <source>
        <dbReference type="Proteomes" id="UP000030700"/>
    </source>
</evidence>
<protein>
    <submittedName>
        <fullName evidence="1">Glr3013 protein</fullName>
    </submittedName>
</protein>
<dbReference type="HOGENOM" id="CLU_112459_0_0_0"/>
<keyword evidence="2" id="KW-1185">Reference proteome</keyword>
<organism evidence="1">
    <name type="scientific">Candidatus Moduliflexus flocculans</name>
    <dbReference type="NCBI Taxonomy" id="1499966"/>
    <lineage>
        <taxon>Bacteria</taxon>
        <taxon>Candidatus Moduliflexota</taxon>
        <taxon>Candidatus Moduliflexia</taxon>
        <taxon>Candidatus Moduliflexales</taxon>
        <taxon>Candidatus Moduliflexaceae</taxon>
    </lineage>
</organism>